<gene>
    <name evidence="18" type="primary">pyk</name>
    <name evidence="18" type="ORF">DQK91_14015</name>
    <name evidence="17" type="ORF">E8L03_10400</name>
</gene>
<keyword evidence="5" id="KW-0479">Metal-binding</keyword>
<keyword evidence="11 18" id="KW-0670">Pyruvate</keyword>
<dbReference type="Pfam" id="PF00224">
    <property type="entry name" value="PK"/>
    <property type="match status" value="1"/>
</dbReference>
<dbReference type="PANTHER" id="PTHR11817">
    <property type="entry name" value="PYRUVATE KINASE"/>
    <property type="match status" value="1"/>
</dbReference>
<comment type="catalytic activity">
    <reaction evidence="13">
        <text>pyruvate + ATP = phosphoenolpyruvate + ADP + H(+)</text>
        <dbReference type="Rhea" id="RHEA:18157"/>
        <dbReference type="ChEBI" id="CHEBI:15361"/>
        <dbReference type="ChEBI" id="CHEBI:15378"/>
        <dbReference type="ChEBI" id="CHEBI:30616"/>
        <dbReference type="ChEBI" id="CHEBI:58702"/>
        <dbReference type="ChEBI" id="CHEBI:456216"/>
        <dbReference type="EC" id="2.7.1.40"/>
    </reaction>
</comment>
<evidence type="ECO:0000313" key="20">
    <source>
        <dbReference type="Proteomes" id="UP000503251"/>
    </source>
</evidence>
<reference evidence="17 20" key="2">
    <citation type="submission" date="2019-04" db="EMBL/GenBank/DDBJ databases">
        <title>Isolation and culture of sulfate reducing bacteria from the cold seep of the South China Sea.</title>
        <authorList>
            <person name="Sun C."/>
            <person name="Liu R."/>
        </authorList>
    </citation>
    <scope>NUCLEOTIDE SEQUENCE [LARGE SCALE GENOMIC DNA]</scope>
    <source>
        <strain evidence="17 20">CS1</strain>
    </source>
</reference>
<evidence type="ECO:0000256" key="13">
    <source>
        <dbReference type="RuleBase" id="RU000504"/>
    </source>
</evidence>
<keyword evidence="6" id="KW-0547">Nucleotide-binding</keyword>
<feature type="domain" description="Pyruvate kinase barrel" evidence="15">
    <location>
        <begin position="2"/>
        <end position="326"/>
    </location>
</feature>
<keyword evidence="20" id="KW-1185">Reference proteome</keyword>
<dbReference type="Gene3D" id="3.40.1380.20">
    <property type="entry name" value="Pyruvate kinase, C-terminal domain"/>
    <property type="match status" value="1"/>
</dbReference>
<dbReference type="SUPFAM" id="SSF52935">
    <property type="entry name" value="PK C-terminal domain-like"/>
    <property type="match status" value="1"/>
</dbReference>
<dbReference type="InterPro" id="IPR015813">
    <property type="entry name" value="Pyrv/PenolPyrv_kinase-like_dom"/>
</dbReference>
<dbReference type="InterPro" id="IPR015806">
    <property type="entry name" value="Pyrv_Knase_insert_dom_sf"/>
</dbReference>
<evidence type="ECO:0000313" key="19">
    <source>
        <dbReference type="Proteomes" id="UP000434052"/>
    </source>
</evidence>
<dbReference type="InterPro" id="IPR015793">
    <property type="entry name" value="Pyrv_Knase_brl"/>
</dbReference>
<dbReference type="NCBIfam" id="NF004491">
    <property type="entry name" value="PRK05826.1"/>
    <property type="match status" value="1"/>
</dbReference>
<dbReference type="PRINTS" id="PR01050">
    <property type="entry name" value="PYRUVTKNASE"/>
</dbReference>
<evidence type="ECO:0000256" key="3">
    <source>
        <dbReference type="ARBA" id="ARBA00012142"/>
    </source>
</evidence>
<evidence type="ECO:0000256" key="10">
    <source>
        <dbReference type="ARBA" id="ARBA00023152"/>
    </source>
</evidence>
<evidence type="ECO:0000256" key="4">
    <source>
        <dbReference type="ARBA" id="ARBA00022679"/>
    </source>
</evidence>
<evidence type="ECO:0000259" key="15">
    <source>
        <dbReference type="Pfam" id="PF00224"/>
    </source>
</evidence>
<evidence type="ECO:0000313" key="17">
    <source>
        <dbReference type="EMBL" id="QJT11293.1"/>
    </source>
</evidence>
<evidence type="ECO:0000256" key="6">
    <source>
        <dbReference type="ARBA" id="ARBA00022741"/>
    </source>
</evidence>
<dbReference type="UniPathway" id="UPA00109">
    <property type="reaction ID" value="UER00188"/>
</dbReference>
<dbReference type="InterPro" id="IPR040442">
    <property type="entry name" value="Pyrv_kinase-like_dom_sf"/>
</dbReference>
<evidence type="ECO:0000256" key="12">
    <source>
        <dbReference type="NCBIfam" id="TIGR01064"/>
    </source>
</evidence>
<proteinExistence type="inferred from homology"/>
<dbReference type="SUPFAM" id="SSF50800">
    <property type="entry name" value="PK beta-barrel domain-like"/>
    <property type="match status" value="1"/>
</dbReference>
<evidence type="ECO:0000256" key="2">
    <source>
        <dbReference type="ARBA" id="ARBA00008663"/>
    </source>
</evidence>
<dbReference type="InterPro" id="IPR011037">
    <property type="entry name" value="Pyrv_Knase-like_insert_dom_sf"/>
</dbReference>
<dbReference type="GO" id="GO:0016301">
    <property type="term" value="F:kinase activity"/>
    <property type="evidence" value="ECO:0007669"/>
    <property type="project" value="UniProtKB-KW"/>
</dbReference>
<name>A0A6P1ZEY1_9BACT</name>
<keyword evidence="4 13" id="KW-0808">Transferase</keyword>
<dbReference type="SUPFAM" id="SSF51621">
    <property type="entry name" value="Phosphoenolpyruvate/pyruvate domain"/>
    <property type="match status" value="1"/>
</dbReference>
<comment type="similarity">
    <text evidence="2 13">Belongs to the pyruvate kinase family.</text>
</comment>
<dbReference type="RefSeq" id="WP_144306067.1">
    <property type="nucleotide sequence ID" value="NZ_CP039543.1"/>
</dbReference>
<dbReference type="OrthoDB" id="9812123at2"/>
<dbReference type="GO" id="GO:0030955">
    <property type="term" value="F:potassium ion binding"/>
    <property type="evidence" value="ECO:0007669"/>
    <property type="project" value="UniProtKB-UniRule"/>
</dbReference>
<evidence type="ECO:0000259" key="16">
    <source>
        <dbReference type="Pfam" id="PF02887"/>
    </source>
</evidence>
<dbReference type="Proteomes" id="UP000503251">
    <property type="component" value="Chromosome"/>
</dbReference>
<dbReference type="GO" id="GO:0000287">
    <property type="term" value="F:magnesium ion binding"/>
    <property type="evidence" value="ECO:0007669"/>
    <property type="project" value="UniProtKB-UniRule"/>
</dbReference>
<dbReference type="Proteomes" id="UP000434052">
    <property type="component" value="Unassembled WGS sequence"/>
</dbReference>
<keyword evidence="8" id="KW-0067">ATP-binding</keyword>
<dbReference type="EC" id="2.7.1.40" evidence="3 12"/>
<evidence type="ECO:0000256" key="5">
    <source>
        <dbReference type="ARBA" id="ARBA00022723"/>
    </source>
</evidence>
<dbReference type="GO" id="GO:0004743">
    <property type="term" value="F:pyruvate kinase activity"/>
    <property type="evidence" value="ECO:0007669"/>
    <property type="project" value="UniProtKB-UniRule"/>
</dbReference>
<feature type="compositionally biased region" description="Polar residues" evidence="14">
    <location>
        <begin position="452"/>
        <end position="467"/>
    </location>
</feature>
<feature type="region of interest" description="Disordered" evidence="14">
    <location>
        <begin position="447"/>
        <end position="473"/>
    </location>
</feature>
<dbReference type="Gene3D" id="2.40.33.10">
    <property type="entry name" value="PK beta-barrel domain-like"/>
    <property type="match status" value="1"/>
</dbReference>
<sequence length="473" mass="51843">MRTKIVATIGPASNNKETIKAMATHGVRVFRLNFSHGDAASFAPVIRYIREVEQEMDHPLTIMGDLCGPKTRIGAIENSPLTIHQDEHSFLGLPGMREKSGDGVFIPLDVPELLEDLEPGMQVTLSDGLLQYEVTRVIETNKLYELRALAGGPLTSRKGIAFPGKRHRLPALTDKDRVDLRAGVDAGVDALAISFVQGPEDIEDALRELKAHGKTVPLVAKLERRNAVDTLDDILKLADAVMVARGDLGLECPLSEVPIIQKRIIRAARHAQKASIVATQMLLSMVRNPIPTRAEATDVANAILDGADCVMLSEETAAGEHPVAAVKFIDEVAKHAEQYFRERLKQPYFPADASSSAKYLAYSAALIAQNSGARAIASHSQLGSTARLISSRRPAHMVYAVTPEQQVARYLNYFWGIRPVYFPGNGRDHVDRVEEFIQSCDEFRPGDRVVITSGQPTPGQKSTSTNEIKIYTK</sequence>
<dbReference type="Pfam" id="PF02887">
    <property type="entry name" value="PK_C"/>
    <property type="match status" value="1"/>
</dbReference>
<feature type="domain" description="Pyruvate kinase C-terminal" evidence="16">
    <location>
        <begin position="360"/>
        <end position="470"/>
    </location>
</feature>
<accession>A0A6P1ZEY1</accession>
<evidence type="ECO:0000256" key="11">
    <source>
        <dbReference type="ARBA" id="ARBA00023317"/>
    </source>
</evidence>
<dbReference type="EMBL" id="CP039543">
    <property type="protein sequence ID" value="QJT11293.1"/>
    <property type="molecule type" value="Genomic_DNA"/>
</dbReference>
<evidence type="ECO:0000256" key="1">
    <source>
        <dbReference type="ARBA" id="ARBA00004997"/>
    </source>
</evidence>
<dbReference type="InterPro" id="IPR036918">
    <property type="entry name" value="Pyrv_Knase_C_sf"/>
</dbReference>
<reference evidence="18 19" key="1">
    <citation type="submission" date="2018-06" db="EMBL/GenBank/DDBJ databases">
        <title>Complete genome of Desulfovibrio marinus P48SEP.</title>
        <authorList>
            <person name="Crispim J.S."/>
            <person name="Vidigal P.M.P."/>
            <person name="Silva L.C.F."/>
            <person name="Araujo L.C."/>
            <person name="Laguardia C.N."/>
            <person name="Dias R.S."/>
            <person name="Sousa M.P."/>
            <person name="Paula S.O."/>
            <person name="Silva C."/>
        </authorList>
    </citation>
    <scope>NUCLEOTIDE SEQUENCE [LARGE SCALE GENOMIC DNA]</scope>
    <source>
        <strain evidence="18 19">P48SEP</strain>
    </source>
</reference>
<dbReference type="EMBL" id="QMIF01000009">
    <property type="protein sequence ID" value="TVM32887.1"/>
    <property type="molecule type" value="Genomic_DNA"/>
</dbReference>
<organism evidence="18 19">
    <name type="scientific">Oceanidesulfovibrio marinus</name>
    <dbReference type="NCBI Taxonomy" id="370038"/>
    <lineage>
        <taxon>Bacteria</taxon>
        <taxon>Pseudomonadati</taxon>
        <taxon>Thermodesulfobacteriota</taxon>
        <taxon>Desulfovibrionia</taxon>
        <taxon>Desulfovibrionales</taxon>
        <taxon>Desulfovibrionaceae</taxon>
        <taxon>Oceanidesulfovibrio</taxon>
    </lineage>
</organism>
<evidence type="ECO:0000256" key="9">
    <source>
        <dbReference type="ARBA" id="ARBA00022842"/>
    </source>
</evidence>
<comment type="pathway">
    <text evidence="1 13">Carbohydrate degradation; glycolysis; pyruvate from D-glyceraldehyde 3-phosphate: step 5/5.</text>
</comment>
<evidence type="ECO:0000313" key="18">
    <source>
        <dbReference type="EMBL" id="TVM32887.1"/>
    </source>
</evidence>
<dbReference type="GO" id="GO:0005524">
    <property type="term" value="F:ATP binding"/>
    <property type="evidence" value="ECO:0007669"/>
    <property type="project" value="UniProtKB-KW"/>
</dbReference>
<keyword evidence="7 13" id="KW-0418">Kinase</keyword>
<keyword evidence="10 13" id="KW-0324">Glycolysis</keyword>
<evidence type="ECO:0000256" key="14">
    <source>
        <dbReference type="SAM" id="MobiDB-lite"/>
    </source>
</evidence>
<evidence type="ECO:0000256" key="8">
    <source>
        <dbReference type="ARBA" id="ARBA00022840"/>
    </source>
</evidence>
<evidence type="ECO:0000256" key="7">
    <source>
        <dbReference type="ARBA" id="ARBA00022777"/>
    </source>
</evidence>
<dbReference type="InterPro" id="IPR001697">
    <property type="entry name" value="Pyr_Knase"/>
</dbReference>
<dbReference type="Gene3D" id="3.20.20.60">
    <property type="entry name" value="Phosphoenolpyruvate-binding domains"/>
    <property type="match status" value="1"/>
</dbReference>
<dbReference type="InterPro" id="IPR015795">
    <property type="entry name" value="Pyrv_Knase_C"/>
</dbReference>
<dbReference type="NCBIfam" id="TIGR01064">
    <property type="entry name" value="pyruv_kin"/>
    <property type="match status" value="1"/>
</dbReference>
<keyword evidence="9 13" id="KW-0460">Magnesium</keyword>
<dbReference type="AlphaFoldDB" id="A0A6P1ZEY1"/>
<protein>
    <recommendedName>
        <fullName evidence="3 12">Pyruvate kinase</fullName>
        <ecNumber evidence="3 12">2.7.1.40</ecNumber>
    </recommendedName>
</protein>